<dbReference type="AlphaFoldDB" id="A0A4Y7SDV8"/>
<organism evidence="1 2">
    <name type="scientific">Coprinellus micaceus</name>
    <name type="common">Glistening ink-cap mushroom</name>
    <name type="synonym">Coprinus micaceus</name>
    <dbReference type="NCBI Taxonomy" id="71717"/>
    <lineage>
        <taxon>Eukaryota</taxon>
        <taxon>Fungi</taxon>
        <taxon>Dikarya</taxon>
        <taxon>Basidiomycota</taxon>
        <taxon>Agaricomycotina</taxon>
        <taxon>Agaricomycetes</taxon>
        <taxon>Agaricomycetidae</taxon>
        <taxon>Agaricales</taxon>
        <taxon>Agaricineae</taxon>
        <taxon>Psathyrellaceae</taxon>
        <taxon>Coprinellus</taxon>
    </lineage>
</organism>
<dbReference type="EMBL" id="QPFP01000177">
    <property type="protein sequence ID" value="TEB19745.1"/>
    <property type="molecule type" value="Genomic_DNA"/>
</dbReference>
<protein>
    <submittedName>
        <fullName evidence="1">Uncharacterized protein</fullName>
    </submittedName>
</protein>
<dbReference type="Proteomes" id="UP000298030">
    <property type="component" value="Unassembled WGS sequence"/>
</dbReference>
<comment type="caution">
    <text evidence="1">The sequence shown here is derived from an EMBL/GenBank/DDBJ whole genome shotgun (WGS) entry which is preliminary data.</text>
</comment>
<proteinExistence type="predicted"/>
<accession>A0A4Y7SDV8</accession>
<reference evidence="1 2" key="1">
    <citation type="journal article" date="2019" name="Nat. Ecol. Evol.">
        <title>Megaphylogeny resolves global patterns of mushroom evolution.</title>
        <authorList>
            <person name="Varga T."/>
            <person name="Krizsan K."/>
            <person name="Foldi C."/>
            <person name="Dima B."/>
            <person name="Sanchez-Garcia M."/>
            <person name="Sanchez-Ramirez S."/>
            <person name="Szollosi G.J."/>
            <person name="Szarkandi J.G."/>
            <person name="Papp V."/>
            <person name="Albert L."/>
            <person name="Andreopoulos W."/>
            <person name="Angelini C."/>
            <person name="Antonin V."/>
            <person name="Barry K.W."/>
            <person name="Bougher N.L."/>
            <person name="Buchanan P."/>
            <person name="Buyck B."/>
            <person name="Bense V."/>
            <person name="Catcheside P."/>
            <person name="Chovatia M."/>
            <person name="Cooper J."/>
            <person name="Damon W."/>
            <person name="Desjardin D."/>
            <person name="Finy P."/>
            <person name="Geml J."/>
            <person name="Haridas S."/>
            <person name="Hughes K."/>
            <person name="Justo A."/>
            <person name="Karasinski D."/>
            <person name="Kautmanova I."/>
            <person name="Kiss B."/>
            <person name="Kocsube S."/>
            <person name="Kotiranta H."/>
            <person name="LaButti K.M."/>
            <person name="Lechner B.E."/>
            <person name="Liimatainen K."/>
            <person name="Lipzen A."/>
            <person name="Lukacs Z."/>
            <person name="Mihaltcheva S."/>
            <person name="Morgado L.N."/>
            <person name="Niskanen T."/>
            <person name="Noordeloos M.E."/>
            <person name="Ohm R.A."/>
            <person name="Ortiz-Santana B."/>
            <person name="Ovrebo C."/>
            <person name="Racz N."/>
            <person name="Riley R."/>
            <person name="Savchenko A."/>
            <person name="Shiryaev A."/>
            <person name="Soop K."/>
            <person name="Spirin V."/>
            <person name="Szebenyi C."/>
            <person name="Tomsovsky M."/>
            <person name="Tulloss R.E."/>
            <person name="Uehling J."/>
            <person name="Grigoriev I.V."/>
            <person name="Vagvolgyi C."/>
            <person name="Papp T."/>
            <person name="Martin F.M."/>
            <person name="Miettinen O."/>
            <person name="Hibbett D.S."/>
            <person name="Nagy L.G."/>
        </authorList>
    </citation>
    <scope>NUCLEOTIDE SEQUENCE [LARGE SCALE GENOMIC DNA]</scope>
    <source>
        <strain evidence="1 2">FP101781</strain>
    </source>
</reference>
<gene>
    <name evidence="1" type="ORF">FA13DRAFT_327733</name>
</gene>
<evidence type="ECO:0000313" key="2">
    <source>
        <dbReference type="Proteomes" id="UP000298030"/>
    </source>
</evidence>
<sequence>MRQICNGPDPVVVKGAIQSLPSTVWWRFHIDRAEICEISNDLFEAFLHFTRHRGWDKFLKVWLAEVRYTGHPYPVAGVTKGGLLRLFALVLEYAVDKDSEERVDRLHPRVLQTFIASKMLRSWSAGCGKHPIATTFRSSRFFYLGLHDSNIDI</sequence>
<name>A0A4Y7SDV8_COPMI</name>
<evidence type="ECO:0000313" key="1">
    <source>
        <dbReference type="EMBL" id="TEB19745.1"/>
    </source>
</evidence>
<keyword evidence="2" id="KW-1185">Reference proteome</keyword>